<reference evidence="9" key="1">
    <citation type="submission" date="2016-05" db="EMBL/GenBank/DDBJ databases">
        <authorList>
            <person name="Naeem Raeece"/>
        </authorList>
    </citation>
    <scope>NUCLEOTIDE SEQUENCE [LARGE SCALE GENOMIC DNA]</scope>
</reference>
<accession>A0A1A8VZC9</accession>
<comment type="cofactor">
    <cofactor evidence="6">
        <name>Zn(2+)</name>
        <dbReference type="ChEBI" id="CHEBI:29105"/>
    </cofactor>
    <text evidence="6">Binds 1 zinc ion.</text>
</comment>
<dbReference type="AlphaFoldDB" id="A0A1A8VZC9"/>
<dbReference type="Gene3D" id="1.10.1370.40">
    <property type="match status" value="1"/>
</dbReference>
<dbReference type="GO" id="GO:0005739">
    <property type="term" value="C:mitochondrion"/>
    <property type="evidence" value="ECO:0007669"/>
    <property type="project" value="TreeGrafter"/>
</dbReference>
<dbReference type="EMBL" id="FLQU01000462">
    <property type="protein sequence ID" value="SBS85965.1"/>
    <property type="molecule type" value="Genomic_DNA"/>
</dbReference>
<keyword evidence="3 6" id="KW-0378">Hydrolase</keyword>
<organism evidence="8 9">
    <name type="scientific">Plasmodium ovale curtisi</name>
    <dbReference type="NCBI Taxonomy" id="864141"/>
    <lineage>
        <taxon>Eukaryota</taxon>
        <taxon>Sar</taxon>
        <taxon>Alveolata</taxon>
        <taxon>Apicomplexa</taxon>
        <taxon>Aconoidasida</taxon>
        <taxon>Haemosporida</taxon>
        <taxon>Plasmodiidae</taxon>
        <taxon>Plasmodium</taxon>
        <taxon>Plasmodium (Plasmodium)</taxon>
    </lineage>
</organism>
<evidence type="ECO:0000259" key="7">
    <source>
        <dbReference type="Pfam" id="PF01432"/>
    </source>
</evidence>
<dbReference type="InterPro" id="IPR001567">
    <property type="entry name" value="Pept_M3A_M3B_dom"/>
</dbReference>
<dbReference type="SUPFAM" id="SSF55486">
    <property type="entry name" value="Metalloproteases ('zincins'), catalytic domain"/>
    <property type="match status" value="1"/>
</dbReference>
<keyword evidence="1 6" id="KW-0645">Protease</keyword>
<dbReference type="InterPro" id="IPR045090">
    <property type="entry name" value="Pept_M3A_M3B"/>
</dbReference>
<dbReference type="Proteomes" id="UP000078560">
    <property type="component" value="Unassembled WGS sequence"/>
</dbReference>
<dbReference type="GO" id="GO:0004222">
    <property type="term" value="F:metalloendopeptidase activity"/>
    <property type="evidence" value="ECO:0007669"/>
    <property type="project" value="InterPro"/>
</dbReference>
<keyword evidence="4 6" id="KW-0862">Zinc</keyword>
<evidence type="ECO:0000256" key="2">
    <source>
        <dbReference type="ARBA" id="ARBA00022723"/>
    </source>
</evidence>
<dbReference type="PANTHER" id="PTHR11804:SF79">
    <property type="entry name" value="MITOCHONDRIAL INTERMEDIATE PEPTIDASE"/>
    <property type="match status" value="1"/>
</dbReference>
<comment type="similarity">
    <text evidence="6">Belongs to the peptidase M3 family.</text>
</comment>
<evidence type="ECO:0000313" key="8">
    <source>
        <dbReference type="EMBL" id="SBS85965.1"/>
    </source>
</evidence>
<evidence type="ECO:0000313" key="9">
    <source>
        <dbReference type="Proteomes" id="UP000078560"/>
    </source>
</evidence>
<sequence length="948" mass="110354">MNCKYRAWVGANRRGICWGGVFLRKNFFFEKFSSTKSESSKTICDKIKLKGSLKGGYDKIPVRGGNSNRGHSSNGMCDTSFHFDRRLKKIDALTQEDVNEIEEVLRQVEGRREEDGEKEGHLLELYGIMNNGENIAESSKICIETCDDILKSMCRENDIFKIINMVDTVSNNLCKLGDALELLRNLHNSKEVIAKAHEALERLTDYIDKINIDQNIYNFLKIKYREHVHVLNREHREVLQNMILSMENQGVHLKNKKKRKEYLQLQTQEKHFAFHAASNVCTDCDGIYVEKKYILPFIDESVVKDYEQRIIPFIKNGKIGAHSKYPLEEYLYVLQDSPFAMTILENVKDEQVANRVYKLIKKPNKIFLNNILVLQYYRNMLINFRDFKNYNEYALKNCILNTPAKVNYFLENFLKTILPCFFRELRFIERYMEKSMHRSVNGSDPGSCPTTLTPATLFRCMNDIKGEKLKKIEGQMRNHLSLYDVIKFVITLLKNSYSLDMVNILPLKNELWDDNILKFKIKKGEHVYGYIYMDLFERENKSNSIAQYTVRCSKNMNSCLKYKWFKQRASDFPFFYTGIVRGEAITRVVDFSEDNSKGGEDPDMALNGDIYRQTTSTFLVCNFSLGNDCKYGEEKRSNHTEIVQNCQMAYLLRRVRMSINRVSMFLHEFGHTLHCILSSTYLQHLSGNRSGVDFSEFSSHFFEEYLNSYDSLLMLYTKDESEKKNVGLLISTYLENKNIICYYSLVQITIQSIIDQIFYSLSHSSNNITERNDIIENEIRTYFLGISYKGIPILDLFPHIHFSKTTHLVHYPSNYYAYLYCSVLSKYVWKGIFKGDSHDSIRANRLVRFLQGVIAAPHHLTPSQEHPCTCPFVGAPLYVYLLTLAHLFTSSKGSVDSSLRNIISLVEEDKDTVDFYTESPHQIPLDGFLAYYEEGDKEKKYTSFLQSL</sequence>
<evidence type="ECO:0000256" key="3">
    <source>
        <dbReference type="ARBA" id="ARBA00022801"/>
    </source>
</evidence>
<evidence type="ECO:0000256" key="1">
    <source>
        <dbReference type="ARBA" id="ARBA00022670"/>
    </source>
</evidence>
<feature type="domain" description="Peptidase M3A/M3B catalytic" evidence="7">
    <location>
        <begin position="381"/>
        <end position="836"/>
    </location>
</feature>
<dbReference type="Pfam" id="PF01432">
    <property type="entry name" value="Peptidase_M3"/>
    <property type="match status" value="1"/>
</dbReference>
<proteinExistence type="inferred from homology"/>
<dbReference type="GO" id="GO:0006518">
    <property type="term" value="P:peptide metabolic process"/>
    <property type="evidence" value="ECO:0007669"/>
    <property type="project" value="TreeGrafter"/>
</dbReference>
<dbReference type="GO" id="GO:0006508">
    <property type="term" value="P:proteolysis"/>
    <property type="evidence" value="ECO:0007669"/>
    <property type="project" value="UniProtKB-KW"/>
</dbReference>
<dbReference type="PANTHER" id="PTHR11804">
    <property type="entry name" value="PROTEASE M3 THIMET OLIGOPEPTIDASE-RELATED"/>
    <property type="match status" value="1"/>
</dbReference>
<name>A0A1A8VZC9_PLAOA</name>
<evidence type="ECO:0000256" key="5">
    <source>
        <dbReference type="ARBA" id="ARBA00023049"/>
    </source>
</evidence>
<keyword evidence="5 6" id="KW-0482">Metalloprotease</keyword>
<gene>
    <name evidence="8" type="ORF">POVCU2_0034480</name>
</gene>
<protein>
    <submittedName>
        <fullName evidence="8">Endopeptidase, putative</fullName>
    </submittedName>
</protein>
<evidence type="ECO:0000256" key="6">
    <source>
        <dbReference type="RuleBase" id="RU003435"/>
    </source>
</evidence>
<keyword evidence="2 6" id="KW-0479">Metal-binding</keyword>
<dbReference type="GO" id="GO:0046872">
    <property type="term" value="F:metal ion binding"/>
    <property type="evidence" value="ECO:0007669"/>
    <property type="project" value="UniProtKB-UniRule"/>
</dbReference>
<evidence type="ECO:0000256" key="4">
    <source>
        <dbReference type="ARBA" id="ARBA00022833"/>
    </source>
</evidence>